<feature type="chain" id="PRO_5035151430" description="Lipoprotein" evidence="3">
    <location>
        <begin position="24"/>
        <end position="209"/>
    </location>
</feature>
<dbReference type="EMBL" id="JAEMHM010000007">
    <property type="protein sequence ID" value="MBJ6724918.1"/>
    <property type="molecule type" value="Genomic_DNA"/>
</dbReference>
<accession>A0A8J7J2E6</accession>
<proteinExistence type="predicted"/>
<organism evidence="4 5">
    <name type="scientific">Geomesophilobacter sediminis</name>
    <dbReference type="NCBI Taxonomy" id="2798584"/>
    <lineage>
        <taxon>Bacteria</taxon>
        <taxon>Pseudomonadati</taxon>
        <taxon>Thermodesulfobacteriota</taxon>
        <taxon>Desulfuromonadia</taxon>
        <taxon>Geobacterales</taxon>
        <taxon>Geobacteraceae</taxon>
        <taxon>Geomesophilobacter</taxon>
    </lineage>
</organism>
<feature type="region of interest" description="Disordered" evidence="1">
    <location>
        <begin position="190"/>
        <end position="209"/>
    </location>
</feature>
<dbReference type="AlphaFoldDB" id="A0A8J7J2E6"/>
<reference evidence="4" key="1">
    <citation type="submission" date="2020-12" db="EMBL/GenBank/DDBJ databases">
        <title>Geomonas sp. Red875, isolated from river sediment.</title>
        <authorList>
            <person name="Xu Z."/>
            <person name="Zhang Z."/>
            <person name="Masuda Y."/>
            <person name="Itoh H."/>
            <person name="Senoo K."/>
        </authorList>
    </citation>
    <scope>NUCLEOTIDE SEQUENCE</scope>
    <source>
        <strain evidence="4">Red875</strain>
    </source>
</reference>
<feature type="transmembrane region" description="Helical" evidence="2">
    <location>
        <begin position="99"/>
        <end position="118"/>
    </location>
</feature>
<sequence>MKNPFQRAIAVALVACLTTGCSSSRTISFLSSPPGAVISAGGRTCTAPCELAVPLETATATATLPSGAQQEVAIGQLTAKNAATRYNVAKAGQYTSMSIVYPLLAVGGIAALLVWLTGATDDFPSEHPSRDRDIVVFTTITLGTAAGFVYIARNLEENADDVAPEVYISFPQSEAPPPKPAIEPLPYHNPNGTLKLFPEGLPAPQNRLK</sequence>
<evidence type="ECO:0008006" key="6">
    <source>
        <dbReference type="Google" id="ProtNLM"/>
    </source>
</evidence>
<evidence type="ECO:0000256" key="2">
    <source>
        <dbReference type="SAM" id="Phobius"/>
    </source>
</evidence>
<evidence type="ECO:0000256" key="3">
    <source>
        <dbReference type="SAM" id="SignalP"/>
    </source>
</evidence>
<evidence type="ECO:0000256" key="1">
    <source>
        <dbReference type="SAM" id="MobiDB-lite"/>
    </source>
</evidence>
<protein>
    <recommendedName>
        <fullName evidence="6">Lipoprotein</fullName>
    </recommendedName>
</protein>
<dbReference type="Proteomes" id="UP000636888">
    <property type="component" value="Unassembled WGS sequence"/>
</dbReference>
<evidence type="ECO:0000313" key="5">
    <source>
        <dbReference type="Proteomes" id="UP000636888"/>
    </source>
</evidence>
<comment type="caution">
    <text evidence="4">The sequence shown here is derived from an EMBL/GenBank/DDBJ whole genome shotgun (WGS) entry which is preliminary data.</text>
</comment>
<keyword evidence="2" id="KW-1133">Transmembrane helix</keyword>
<dbReference type="PROSITE" id="PS51257">
    <property type="entry name" value="PROKAR_LIPOPROTEIN"/>
    <property type="match status" value="1"/>
</dbReference>
<keyword evidence="5" id="KW-1185">Reference proteome</keyword>
<dbReference type="RefSeq" id="WP_199383815.1">
    <property type="nucleotide sequence ID" value="NZ_JAEMHM010000007.1"/>
</dbReference>
<keyword evidence="2" id="KW-0812">Transmembrane</keyword>
<name>A0A8J7J2E6_9BACT</name>
<keyword evidence="2" id="KW-0472">Membrane</keyword>
<feature type="signal peptide" evidence="3">
    <location>
        <begin position="1"/>
        <end position="23"/>
    </location>
</feature>
<gene>
    <name evidence="4" type="ORF">JFN93_09385</name>
</gene>
<keyword evidence="3" id="KW-0732">Signal</keyword>
<evidence type="ECO:0000313" key="4">
    <source>
        <dbReference type="EMBL" id="MBJ6724918.1"/>
    </source>
</evidence>
<feature type="transmembrane region" description="Helical" evidence="2">
    <location>
        <begin position="134"/>
        <end position="152"/>
    </location>
</feature>